<dbReference type="InterPro" id="IPR036788">
    <property type="entry name" value="T_IF-3_C_sf"/>
</dbReference>
<sequence>MTNMNSNDLKKKKQHLINEEITFSPVLLVNPDGVNITMDISEALSLAQKQELDLVLISDKSNPPVVKILDYGKYLYELKKNQSGKKNVSKVKSITVKPSISAHDIEWKAKQAIDWFKAGDKVQFVVKAPGRMSTRVDLIEDVFNQFVALVDNYGKSREGLKKISKIQYATYFMPIKK</sequence>
<dbReference type="SUPFAM" id="SSF55200">
    <property type="entry name" value="Translation initiation factor IF3, C-terminal domain"/>
    <property type="match status" value="1"/>
</dbReference>
<organism evidence="8 9">
    <name type="scientific">Candidatus Mycoplasma haematobovis</name>
    <dbReference type="NCBI Taxonomy" id="432608"/>
    <lineage>
        <taxon>Bacteria</taxon>
        <taxon>Bacillati</taxon>
        <taxon>Mycoplasmatota</taxon>
        <taxon>Mollicutes</taxon>
        <taxon>Mycoplasmataceae</taxon>
        <taxon>Mycoplasma</taxon>
    </lineage>
</organism>
<keyword evidence="3 5" id="KW-0648">Protein biosynthesis</keyword>
<evidence type="ECO:0000256" key="3">
    <source>
        <dbReference type="ARBA" id="ARBA00022917"/>
    </source>
</evidence>
<dbReference type="GO" id="GO:0032790">
    <property type="term" value="P:ribosome disassembly"/>
    <property type="evidence" value="ECO:0007669"/>
    <property type="project" value="TreeGrafter"/>
</dbReference>
<dbReference type="GO" id="GO:0016020">
    <property type="term" value="C:membrane"/>
    <property type="evidence" value="ECO:0007669"/>
    <property type="project" value="TreeGrafter"/>
</dbReference>
<dbReference type="EMBL" id="LWUJ01000011">
    <property type="protein sequence ID" value="OAL10422.1"/>
    <property type="molecule type" value="Genomic_DNA"/>
</dbReference>
<dbReference type="GO" id="GO:0005829">
    <property type="term" value="C:cytosol"/>
    <property type="evidence" value="ECO:0007669"/>
    <property type="project" value="TreeGrafter"/>
</dbReference>
<evidence type="ECO:0000256" key="1">
    <source>
        <dbReference type="ARBA" id="ARBA00005439"/>
    </source>
</evidence>
<dbReference type="PANTHER" id="PTHR10938:SF0">
    <property type="entry name" value="TRANSLATION INITIATION FACTOR IF-3, MITOCHONDRIAL"/>
    <property type="match status" value="1"/>
</dbReference>
<keyword evidence="9" id="KW-1185">Reference proteome</keyword>
<feature type="domain" description="Translation initiation factor 3 C-terminal" evidence="6">
    <location>
        <begin position="90"/>
        <end position="157"/>
    </location>
</feature>
<dbReference type="InterPro" id="IPR019813">
    <property type="entry name" value="Translation_initiation_fac3_CS"/>
</dbReference>
<reference evidence="9" key="1">
    <citation type="submission" date="2016-04" db="EMBL/GenBank/DDBJ databases">
        <authorList>
            <person name="Quiroz-Castaneda R.E."/>
            <person name="Martinez-Ocampo F."/>
        </authorList>
    </citation>
    <scope>NUCLEOTIDE SEQUENCE [LARGE SCALE GENOMIC DNA]</scope>
    <source>
        <strain evidence="9">INIFAP01</strain>
    </source>
</reference>
<dbReference type="GO" id="GO:0043022">
    <property type="term" value="F:ribosome binding"/>
    <property type="evidence" value="ECO:0007669"/>
    <property type="project" value="TreeGrafter"/>
</dbReference>
<evidence type="ECO:0000259" key="7">
    <source>
        <dbReference type="Pfam" id="PF05198"/>
    </source>
</evidence>
<accession>A0A1A9QCV8</accession>
<dbReference type="STRING" id="432608.A6V39_01880"/>
<comment type="function">
    <text evidence="5">IF-3 binds to the 30S ribosomal subunit and shifts the equilibrium between 70S ribosomes and their 50S and 30S subunits in favor of the free subunits, thus enhancing the availability of 30S subunits on which protein synthesis initiation begins.</text>
</comment>
<dbReference type="SUPFAM" id="SSF54364">
    <property type="entry name" value="Translation initiation factor IF3, N-terminal domain"/>
    <property type="match status" value="1"/>
</dbReference>
<dbReference type="Proteomes" id="UP000077623">
    <property type="component" value="Unassembled WGS sequence"/>
</dbReference>
<proteinExistence type="inferred from homology"/>
<dbReference type="Gene3D" id="3.30.110.10">
    <property type="entry name" value="Translation initiation factor 3 (IF-3), C-terminal domain"/>
    <property type="match status" value="1"/>
</dbReference>
<comment type="caution">
    <text evidence="8">The sequence shown here is derived from an EMBL/GenBank/DDBJ whole genome shotgun (WGS) entry which is preliminary data.</text>
</comment>
<dbReference type="InterPro" id="IPR019814">
    <property type="entry name" value="Translation_initiation_fac_3_N"/>
</dbReference>
<dbReference type="PANTHER" id="PTHR10938">
    <property type="entry name" value="TRANSLATION INITIATION FACTOR IF-3"/>
    <property type="match status" value="1"/>
</dbReference>
<dbReference type="PROSITE" id="PS00938">
    <property type="entry name" value="IF3"/>
    <property type="match status" value="1"/>
</dbReference>
<comment type="subcellular location">
    <subcellularLocation>
        <location evidence="5">Cytoplasm</location>
    </subcellularLocation>
</comment>
<evidence type="ECO:0000313" key="8">
    <source>
        <dbReference type="EMBL" id="OAL10422.1"/>
    </source>
</evidence>
<dbReference type="AlphaFoldDB" id="A0A1A9QCV8"/>
<evidence type="ECO:0000259" key="6">
    <source>
        <dbReference type="Pfam" id="PF00707"/>
    </source>
</evidence>
<evidence type="ECO:0000313" key="9">
    <source>
        <dbReference type="Proteomes" id="UP000077623"/>
    </source>
</evidence>
<comment type="similarity">
    <text evidence="1 5">Belongs to the IF-3 family.</text>
</comment>
<comment type="subunit">
    <text evidence="5">Monomer.</text>
</comment>
<dbReference type="Pfam" id="PF00707">
    <property type="entry name" value="IF3_C"/>
    <property type="match status" value="1"/>
</dbReference>
<dbReference type="NCBIfam" id="TIGR00168">
    <property type="entry name" value="infC"/>
    <property type="match status" value="1"/>
</dbReference>
<dbReference type="Gene3D" id="3.10.20.80">
    <property type="entry name" value="Translation initiation factor 3 (IF-3), N-terminal domain"/>
    <property type="match status" value="1"/>
</dbReference>
<name>A0A1A9QCV8_9MOLU</name>
<dbReference type="GO" id="GO:0003743">
    <property type="term" value="F:translation initiation factor activity"/>
    <property type="evidence" value="ECO:0007669"/>
    <property type="project" value="UniProtKB-UniRule"/>
</dbReference>
<feature type="domain" description="Translation initiation factor 3 N-terminal" evidence="7">
    <location>
        <begin position="17"/>
        <end position="82"/>
    </location>
</feature>
<evidence type="ECO:0000256" key="5">
    <source>
        <dbReference type="RuleBase" id="RU000646"/>
    </source>
</evidence>
<evidence type="ECO:0000256" key="4">
    <source>
        <dbReference type="NCBIfam" id="TIGR00168"/>
    </source>
</evidence>
<gene>
    <name evidence="8" type="ORF">A6V39_01880</name>
</gene>
<dbReference type="InterPro" id="IPR019815">
    <property type="entry name" value="Translation_initiation_fac_3_C"/>
</dbReference>
<keyword evidence="2 5" id="KW-0396">Initiation factor</keyword>
<dbReference type="Pfam" id="PF05198">
    <property type="entry name" value="IF3_N"/>
    <property type="match status" value="1"/>
</dbReference>
<dbReference type="InterPro" id="IPR001288">
    <property type="entry name" value="Translation_initiation_fac_3"/>
</dbReference>
<evidence type="ECO:0000256" key="2">
    <source>
        <dbReference type="ARBA" id="ARBA00022540"/>
    </source>
</evidence>
<dbReference type="InterPro" id="IPR036787">
    <property type="entry name" value="T_IF-3_N_sf"/>
</dbReference>
<protein>
    <recommendedName>
        <fullName evidence="4 5">Translation initiation factor IF-3</fullName>
    </recommendedName>
</protein>